<evidence type="ECO:0000313" key="1">
    <source>
        <dbReference type="EMBL" id="KAG5389590.1"/>
    </source>
</evidence>
<dbReference type="Proteomes" id="UP000823674">
    <property type="component" value="Chromosome A08"/>
</dbReference>
<reference evidence="1 2" key="1">
    <citation type="submission" date="2021-03" db="EMBL/GenBank/DDBJ databases">
        <authorList>
            <person name="King G.J."/>
            <person name="Bancroft I."/>
            <person name="Baten A."/>
            <person name="Bloomfield J."/>
            <person name="Borpatragohain P."/>
            <person name="He Z."/>
            <person name="Irish N."/>
            <person name="Irwin J."/>
            <person name="Liu K."/>
            <person name="Mauleon R.P."/>
            <person name="Moore J."/>
            <person name="Morris R."/>
            <person name="Ostergaard L."/>
            <person name="Wang B."/>
            <person name="Wells R."/>
        </authorList>
    </citation>
    <scope>NUCLEOTIDE SEQUENCE [LARGE SCALE GENOMIC DNA]</scope>
    <source>
        <strain evidence="1">R-o-18</strain>
        <tissue evidence="1">Leaf</tissue>
    </source>
</reference>
<dbReference type="EMBL" id="JADBGQ010000007">
    <property type="protein sequence ID" value="KAG5389590.1"/>
    <property type="molecule type" value="Genomic_DNA"/>
</dbReference>
<accession>A0ABQ7LVG4</accession>
<evidence type="ECO:0000313" key="2">
    <source>
        <dbReference type="Proteomes" id="UP000823674"/>
    </source>
</evidence>
<keyword evidence="2" id="KW-1185">Reference proteome</keyword>
<organism evidence="1 2">
    <name type="scientific">Brassica rapa subsp. trilocularis</name>
    <dbReference type="NCBI Taxonomy" id="1813537"/>
    <lineage>
        <taxon>Eukaryota</taxon>
        <taxon>Viridiplantae</taxon>
        <taxon>Streptophyta</taxon>
        <taxon>Embryophyta</taxon>
        <taxon>Tracheophyta</taxon>
        <taxon>Spermatophyta</taxon>
        <taxon>Magnoliopsida</taxon>
        <taxon>eudicotyledons</taxon>
        <taxon>Gunneridae</taxon>
        <taxon>Pentapetalae</taxon>
        <taxon>rosids</taxon>
        <taxon>malvids</taxon>
        <taxon>Brassicales</taxon>
        <taxon>Brassicaceae</taxon>
        <taxon>Brassiceae</taxon>
        <taxon>Brassica</taxon>
    </lineage>
</organism>
<proteinExistence type="predicted"/>
<sequence>MIQRVLPFEEDKILRLQPSTKGAPDALKWLGTRTGVYSVKSGYHQCLPPTGIISTPLIPWIFWSLWKARNKYVFENFAGAPADTLSQAICAAREWSMAQDKDGTIHLRASKPPSLETDTIARSDAAWSATTMTAGLG</sequence>
<comment type="caution">
    <text evidence="1">The sequence shown here is derived from an EMBL/GenBank/DDBJ whole genome shotgun (WGS) entry which is preliminary data.</text>
</comment>
<protein>
    <submittedName>
        <fullName evidence="1">Uncharacterized protein</fullName>
    </submittedName>
</protein>
<name>A0ABQ7LVG4_BRACM</name>
<gene>
    <name evidence="1" type="primary">A08g508070.1_BraROA</name>
    <name evidence="1" type="ORF">IGI04_031131</name>
</gene>